<evidence type="ECO:0000313" key="6">
    <source>
        <dbReference type="EMBL" id="MBC9785590.1"/>
    </source>
</evidence>
<dbReference type="InterPro" id="IPR011006">
    <property type="entry name" value="CheY-like_superfamily"/>
</dbReference>
<dbReference type="EMBL" id="JACVHF010000016">
    <property type="protein sequence ID" value="MBC9785590.1"/>
    <property type="molecule type" value="Genomic_DNA"/>
</dbReference>
<keyword evidence="2 4" id="KW-0597">Phosphoprotein</keyword>
<dbReference type="Proteomes" id="UP000617402">
    <property type="component" value="Unassembled WGS sequence"/>
</dbReference>
<accession>A0ABR7T6K2</accession>
<dbReference type="SMART" id="SM00448">
    <property type="entry name" value="REC"/>
    <property type="match status" value="1"/>
</dbReference>
<dbReference type="Pfam" id="PF00072">
    <property type="entry name" value="Response_reg"/>
    <property type="match status" value="1"/>
</dbReference>
<evidence type="ECO:0000256" key="3">
    <source>
        <dbReference type="ARBA" id="ARBA00024867"/>
    </source>
</evidence>
<keyword evidence="7" id="KW-1185">Reference proteome</keyword>
<dbReference type="PROSITE" id="PS50110">
    <property type="entry name" value="RESPONSE_REGULATORY"/>
    <property type="match status" value="1"/>
</dbReference>
<reference evidence="6 7" key="1">
    <citation type="submission" date="2020-07" db="EMBL/GenBank/DDBJ databases">
        <title>Draft whole-genome sequence of Heliobacterium chlorum DSM 3682, type strain.</title>
        <authorList>
            <person name="Kyndt J.A."/>
            <person name="Meyer T.E."/>
            <person name="Imhoff J.F."/>
        </authorList>
    </citation>
    <scope>NUCLEOTIDE SEQUENCE [LARGE SCALE GENOMIC DNA]</scope>
    <source>
        <strain evidence="6 7">DSM 3682</strain>
    </source>
</reference>
<name>A0ABR7T6K2_HELCL</name>
<gene>
    <name evidence="6" type="ORF">H1S01_13940</name>
</gene>
<evidence type="ECO:0000256" key="1">
    <source>
        <dbReference type="ARBA" id="ARBA00018672"/>
    </source>
</evidence>
<dbReference type="SUPFAM" id="SSF52172">
    <property type="entry name" value="CheY-like"/>
    <property type="match status" value="1"/>
</dbReference>
<proteinExistence type="predicted"/>
<comment type="caution">
    <text evidence="6">The sequence shown here is derived from an EMBL/GenBank/DDBJ whole genome shotgun (WGS) entry which is preliminary data.</text>
</comment>
<evidence type="ECO:0000256" key="4">
    <source>
        <dbReference type="PROSITE-ProRule" id="PRU00169"/>
    </source>
</evidence>
<evidence type="ECO:0000256" key="2">
    <source>
        <dbReference type="ARBA" id="ARBA00022553"/>
    </source>
</evidence>
<protein>
    <recommendedName>
        <fullName evidence="1">Stage 0 sporulation protein A homolog</fullName>
    </recommendedName>
</protein>
<evidence type="ECO:0000259" key="5">
    <source>
        <dbReference type="PROSITE" id="PS50110"/>
    </source>
</evidence>
<organism evidence="6 7">
    <name type="scientific">Heliobacterium chlorum</name>
    <dbReference type="NCBI Taxonomy" id="2698"/>
    <lineage>
        <taxon>Bacteria</taxon>
        <taxon>Bacillati</taxon>
        <taxon>Bacillota</taxon>
        <taxon>Clostridia</taxon>
        <taxon>Eubacteriales</taxon>
        <taxon>Heliobacteriaceae</taxon>
        <taxon>Heliobacterium</taxon>
    </lineage>
</organism>
<evidence type="ECO:0000313" key="7">
    <source>
        <dbReference type="Proteomes" id="UP000617402"/>
    </source>
</evidence>
<dbReference type="RefSeq" id="WP_188041043.1">
    <property type="nucleotide sequence ID" value="NZ_JACVHF010000016.1"/>
</dbReference>
<dbReference type="InterPro" id="IPR001789">
    <property type="entry name" value="Sig_transdc_resp-reg_receiver"/>
</dbReference>
<feature type="domain" description="Response regulatory" evidence="5">
    <location>
        <begin position="4"/>
        <end position="118"/>
    </location>
</feature>
<comment type="function">
    <text evidence="3">May play the central regulatory role in sporulation. It may be an element of the effector pathway responsible for the activation of sporulation genes in response to nutritional stress. Spo0A may act in concert with spo0H (a sigma factor) to control the expression of some genes that are critical to the sporulation process.</text>
</comment>
<dbReference type="Gene3D" id="3.40.50.2300">
    <property type="match status" value="1"/>
</dbReference>
<dbReference type="PANTHER" id="PTHR44591">
    <property type="entry name" value="STRESS RESPONSE REGULATOR PROTEIN 1"/>
    <property type="match status" value="1"/>
</dbReference>
<dbReference type="PANTHER" id="PTHR44591:SF23">
    <property type="entry name" value="CHEY SUBFAMILY"/>
    <property type="match status" value="1"/>
</dbReference>
<feature type="modified residue" description="4-aspartylphosphate" evidence="4">
    <location>
        <position position="53"/>
    </location>
</feature>
<sequence>MPKKVLIVDNSQFMRLLLKKMLNGTEYTLFEASSGTEAINLWKSTQPDIATVDISMPDMDGFETIKAIKVLYPGAKIIVCSARNHESTIDDALRAGAIDYLVKPITKEKLLAMLNKLL</sequence>
<dbReference type="InterPro" id="IPR050595">
    <property type="entry name" value="Bact_response_regulator"/>
</dbReference>